<organism evidence="2 3">
    <name type="scientific">Gordonia humi</name>
    <dbReference type="NCBI Taxonomy" id="686429"/>
    <lineage>
        <taxon>Bacteria</taxon>
        <taxon>Bacillati</taxon>
        <taxon>Actinomycetota</taxon>
        <taxon>Actinomycetes</taxon>
        <taxon>Mycobacteriales</taxon>
        <taxon>Gordoniaceae</taxon>
        <taxon>Gordonia</taxon>
    </lineage>
</organism>
<dbReference type="Proteomes" id="UP000551501">
    <property type="component" value="Unassembled WGS sequence"/>
</dbReference>
<evidence type="ECO:0000259" key="1">
    <source>
        <dbReference type="PROSITE" id="PS50995"/>
    </source>
</evidence>
<dbReference type="Gene3D" id="1.10.10.10">
    <property type="entry name" value="Winged helix-like DNA-binding domain superfamily/Winged helix DNA-binding domain"/>
    <property type="match status" value="1"/>
</dbReference>
<dbReference type="InterPro" id="IPR036388">
    <property type="entry name" value="WH-like_DNA-bd_sf"/>
</dbReference>
<dbReference type="SMART" id="SM00347">
    <property type="entry name" value="HTH_MARR"/>
    <property type="match status" value="1"/>
</dbReference>
<dbReference type="PANTHER" id="PTHR33164">
    <property type="entry name" value="TRANSCRIPTIONAL REGULATOR, MARR FAMILY"/>
    <property type="match status" value="1"/>
</dbReference>
<comment type="caution">
    <text evidence="2">The sequence shown here is derived from an EMBL/GenBank/DDBJ whole genome shotgun (WGS) entry which is preliminary data.</text>
</comment>
<gene>
    <name evidence="2" type="ORF">BKA16_000632</name>
</gene>
<dbReference type="SUPFAM" id="SSF46785">
    <property type="entry name" value="Winged helix' DNA-binding domain"/>
    <property type="match status" value="1"/>
</dbReference>
<dbReference type="GO" id="GO:0006950">
    <property type="term" value="P:response to stress"/>
    <property type="evidence" value="ECO:0007669"/>
    <property type="project" value="TreeGrafter"/>
</dbReference>
<feature type="domain" description="HTH marR-type" evidence="1">
    <location>
        <begin position="1"/>
        <end position="139"/>
    </location>
</feature>
<accession>A0A840F157</accession>
<dbReference type="PROSITE" id="PS50995">
    <property type="entry name" value="HTH_MARR_2"/>
    <property type="match status" value="1"/>
</dbReference>
<dbReference type="RefSeq" id="WP_183369304.1">
    <property type="nucleotide sequence ID" value="NZ_BAABHL010000009.1"/>
</dbReference>
<dbReference type="GO" id="GO:0003700">
    <property type="term" value="F:DNA-binding transcription factor activity"/>
    <property type="evidence" value="ECO:0007669"/>
    <property type="project" value="InterPro"/>
</dbReference>
<reference evidence="2 3" key="1">
    <citation type="submission" date="2020-08" db="EMBL/GenBank/DDBJ databases">
        <title>Sequencing the genomes of 1000 actinobacteria strains.</title>
        <authorList>
            <person name="Klenk H.-P."/>
        </authorList>
    </citation>
    <scope>NUCLEOTIDE SEQUENCE [LARGE SCALE GENOMIC DNA]</scope>
    <source>
        <strain evidence="2 3">DSM 45298</strain>
    </source>
</reference>
<keyword evidence="2" id="KW-0238">DNA-binding</keyword>
<keyword evidence="3" id="KW-1185">Reference proteome</keyword>
<dbReference type="InterPro" id="IPR039422">
    <property type="entry name" value="MarR/SlyA-like"/>
</dbReference>
<dbReference type="SMART" id="SM00418">
    <property type="entry name" value="HTH_ARSR"/>
    <property type="match status" value="1"/>
</dbReference>
<proteinExistence type="predicted"/>
<dbReference type="PRINTS" id="PR00598">
    <property type="entry name" value="HTHMARR"/>
</dbReference>
<protein>
    <submittedName>
        <fullName evidence="2">DNA-binding MarR family transcriptional regulator</fullName>
    </submittedName>
</protein>
<dbReference type="PANTHER" id="PTHR33164:SF43">
    <property type="entry name" value="HTH-TYPE TRANSCRIPTIONAL REPRESSOR YETL"/>
    <property type="match status" value="1"/>
</dbReference>
<evidence type="ECO:0000313" key="3">
    <source>
        <dbReference type="Proteomes" id="UP000551501"/>
    </source>
</evidence>
<name>A0A840F157_9ACTN</name>
<dbReference type="InterPro" id="IPR000835">
    <property type="entry name" value="HTH_MarR-typ"/>
</dbReference>
<dbReference type="GO" id="GO:0003677">
    <property type="term" value="F:DNA binding"/>
    <property type="evidence" value="ECO:0007669"/>
    <property type="project" value="UniProtKB-KW"/>
</dbReference>
<sequence>MTDESLDPNRVWERLVHIVMDSRGNWQRRVVDAFGMSFTRVRVLRRLATAGELTMSELAHDLEIDGPATTVVVNALEDQGLVARRAHETNGRVKLVSLTDSGRDLLARARRIELPAPDDFRDLDQADLAALMRVLDRLG</sequence>
<dbReference type="Pfam" id="PF01047">
    <property type="entry name" value="MarR"/>
    <property type="match status" value="1"/>
</dbReference>
<dbReference type="EMBL" id="JACIFP010000001">
    <property type="protein sequence ID" value="MBB4134080.1"/>
    <property type="molecule type" value="Genomic_DNA"/>
</dbReference>
<dbReference type="InterPro" id="IPR036390">
    <property type="entry name" value="WH_DNA-bd_sf"/>
</dbReference>
<dbReference type="AlphaFoldDB" id="A0A840F157"/>
<dbReference type="InterPro" id="IPR001845">
    <property type="entry name" value="HTH_ArsR_DNA-bd_dom"/>
</dbReference>
<evidence type="ECO:0000313" key="2">
    <source>
        <dbReference type="EMBL" id="MBB4134080.1"/>
    </source>
</evidence>